<accession>A0A6H2DPJ2</accession>
<keyword evidence="2" id="KW-1185">Reference proteome</keyword>
<gene>
    <name evidence="1" type="ORF">HF685_11920</name>
</gene>
<dbReference type="RefSeq" id="WP_168820171.1">
    <property type="nucleotide sequence ID" value="NZ_CP051217.1"/>
</dbReference>
<evidence type="ECO:0000313" key="1">
    <source>
        <dbReference type="EMBL" id="QJB69903.1"/>
    </source>
</evidence>
<dbReference type="KEGG" id="phao:HF685_11920"/>
<evidence type="ECO:0000313" key="2">
    <source>
        <dbReference type="Proteomes" id="UP000501600"/>
    </source>
</evidence>
<proteinExistence type="predicted"/>
<dbReference type="EMBL" id="CP051217">
    <property type="protein sequence ID" value="QJB69903.1"/>
    <property type="molecule type" value="Genomic_DNA"/>
</dbReference>
<organism evidence="1 2">
    <name type="scientific">Parasphingorhabdus halotolerans</name>
    <dbReference type="NCBI Taxonomy" id="2725558"/>
    <lineage>
        <taxon>Bacteria</taxon>
        <taxon>Pseudomonadati</taxon>
        <taxon>Pseudomonadota</taxon>
        <taxon>Alphaproteobacteria</taxon>
        <taxon>Sphingomonadales</taxon>
        <taxon>Sphingomonadaceae</taxon>
        <taxon>Parasphingorhabdus</taxon>
    </lineage>
</organism>
<reference evidence="1 2" key="1">
    <citation type="submission" date="2020-04" db="EMBL/GenBank/DDBJ databases">
        <title>Genome sequence for Sphingorhabdus sp. strain M1.</title>
        <authorList>
            <person name="Park S.-J."/>
        </authorList>
    </citation>
    <scope>NUCLEOTIDE SEQUENCE [LARGE SCALE GENOMIC DNA]</scope>
    <source>
        <strain evidence="1 2">JK6</strain>
    </source>
</reference>
<protein>
    <submittedName>
        <fullName evidence="1">Uncharacterized protein</fullName>
    </submittedName>
</protein>
<name>A0A6H2DPJ2_9SPHN</name>
<dbReference type="AlphaFoldDB" id="A0A6H2DPJ2"/>
<sequence length="145" mass="16622">MSDPGDDRSGRVLFQHVVATLGAACQSLALKEHVRRPHRLEEIHTFEFKGGAIEVLFDMREDKTWIYLRKGALAKNELYFLELDDNFQPTRALAGRVVIYNNWSAGNKSKDSRAEMVILDWEVDLISKHIREIADGSWALPVNRQ</sequence>
<dbReference type="Proteomes" id="UP000501600">
    <property type="component" value="Chromosome"/>
</dbReference>